<keyword evidence="3" id="KW-0732">Signal</keyword>
<dbReference type="Proteomes" id="UP000472273">
    <property type="component" value="Unplaced"/>
</dbReference>
<evidence type="ECO:0000256" key="3">
    <source>
        <dbReference type="ARBA" id="ARBA00022729"/>
    </source>
</evidence>
<dbReference type="GO" id="GO:0004867">
    <property type="term" value="F:serine-type endopeptidase inhibitor activity"/>
    <property type="evidence" value="ECO:0007669"/>
    <property type="project" value="UniProtKB-KW"/>
</dbReference>
<dbReference type="AlphaFoldDB" id="A0A670ZKS9"/>
<comment type="similarity">
    <text evidence="1">Belongs to the protease inhibitor I39 (alpha-2-macroglobulin) family.</text>
</comment>
<dbReference type="InterPro" id="IPR002890">
    <property type="entry name" value="MG2"/>
</dbReference>
<evidence type="ECO:0000313" key="8">
    <source>
        <dbReference type="Proteomes" id="UP000472273"/>
    </source>
</evidence>
<keyword evidence="8" id="KW-1185">Reference proteome</keyword>
<dbReference type="FunFam" id="2.60.40.1930:FF:000001">
    <property type="entry name" value="CD109 isoform 3"/>
    <property type="match status" value="1"/>
</dbReference>
<organism evidence="7 8">
    <name type="scientific">Pseudonaja textilis</name>
    <name type="common">Eastern brown snake</name>
    <dbReference type="NCBI Taxonomy" id="8673"/>
    <lineage>
        <taxon>Eukaryota</taxon>
        <taxon>Metazoa</taxon>
        <taxon>Chordata</taxon>
        <taxon>Craniata</taxon>
        <taxon>Vertebrata</taxon>
        <taxon>Euteleostomi</taxon>
        <taxon>Lepidosauria</taxon>
        <taxon>Squamata</taxon>
        <taxon>Bifurcata</taxon>
        <taxon>Unidentata</taxon>
        <taxon>Episquamata</taxon>
        <taxon>Toxicofera</taxon>
        <taxon>Serpentes</taxon>
        <taxon>Colubroidea</taxon>
        <taxon>Elapidae</taxon>
        <taxon>Hydrophiinae</taxon>
        <taxon>Pseudonaja</taxon>
    </lineage>
</organism>
<evidence type="ECO:0000313" key="7">
    <source>
        <dbReference type="Ensembl" id="ENSPTXP00000023438.1"/>
    </source>
</evidence>
<keyword evidence="4" id="KW-0722">Serine protease inhibitor</keyword>
<feature type="domain" description="Macroglobulin" evidence="6">
    <location>
        <begin position="127"/>
        <end position="216"/>
    </location>
</feature>
<evidence type="ECO:0000259" key="6">
    <source>
        <dbReference type="Pfam" id="PF01835"/>
    </source>
</evidence>
<name>A0A670ZKS9_PSETE</name>
<dbReference type="Gene3D" id="2.60.40.1930">
    <property type="match status" value="1"/>
</dbReference>
<dbReference type="PANTHER" id="PTHR11412:SF165">
    <property type="entry name" value="ALPHA-2-MACROGLOBULIN"/>
    <property type="match status" value="1"/>
</dbReference>
<proteinExistence type="inferred from homology"/>
<reference evidence="7" key="1">
    <citation type="submission" date="2025-08" db="UniProtKB">
        <authorList>
            <consortium name="Ensembl"/>
        </authorList>
    </citation>
    <scope>IDENTIFICATION</scope>
</reference>
<sequence length="270" mass="30876">MLQINKDGPVSMIQPFDIDLSPPTQSQISGNPFVFALRYVAVVPSIIYMETTENFCVQINNLNEILNLTLLLDSEVLNQVTVKEKDVFQCIPFQVVAFTILELTGNGLTQSFENRKRVRIEKPKHLVFIQADKTIYRAGQEVKFRIISMDKDLHPMKEEVNLCDPKNNRVFQWSDVETPLGIIERSYSLSSNPRLGTYKVVVENDSEKVADYSFEVDEYGKKGRSNLPFFSFFPQPSFLSSLSPSLPSSSILFSFFPSFLFFWTVQIILS</sequence>
<keyword evidence="5" id="KW-0325">Glycoprotein</keyword>
<gene>
    <name evidence="7" type="primary">LOC113452838</name>
</gene>
<evidence type="ECO:0000256" key="5">
    <source>
        <dbReference type="ARBA" id="ARBA00023180"/>
    </source>
</evidence>
<accession>A0A670ZKS9</accession>
<dbReference type="InterPro" id="IPR050473">
    <property type="entry name" value="A2M/Complement_sys"/>
</dbReference>
<evidence type="ECO:0000256" key="4">
    <source>
        <dbReference type="ARBA" id="ARBA00022900"/>
    </source>
</evidence>
<dbReference type="Pfam" id="PF01835">
    <property type="entry name" value="MG2"/>
    <property type="match status" value="1"/>
</dbReference>
<dbReference type="Ensembl" id="ENSPTXT00000024166.1">
    <property type="protein sequence ID" value="ENSPTXP00000023438.1"/>
    <property type="gene ID" value="ENSPTXG00000016209.1"/>
</dbReference>
<evidence type="ECO:0000256" key="1">
    <source>
        <dbReference type="ARBA" id="ARBA00010952"/>
    </source>
</evidence>
<keyword evidence="2" id="KW-0646">Protease inhibitor</keyword>
<reference evidence="7" key="2">
    <citation type="submission" date="2025-09" db="UniProtKB">
        <authorList>
            <consortium name="Ensembl"/>
        </authorList>
    </citation>
    <scope>IDENTIFICATION</scope>
</reference>
<dbReference type="GeneTree" id="ENSGT00940000154904"/>
<evidence type="ECO:0000256" key="2">
    <source>
        <dbReference type="ARBA" id="ARBA00022690"/>
    </source>
</evidence>
<protein>
    <recommendedName>
        <fullName evidence="6">Macroglobulin domain-containing protein</fullName>
    </recommendedName>
</protein>
<dbReference type="PANTHER" id="PTHR11412">
    <property type="entry name" value="MACROGLOBULIN / COMPLEMENT"/>
    <property type="match status" value="1"/>
</dbReference>